<proteinExistence type="predicted"/>
<evidence type="ECO:0000313" key="5">
    <source>
        <dbReference type="Proteomes" id="UP000001075"/>
    </source>
</evidence>
<name>G3HU73_CRIGR</name>
<keyword evidence="1" id="KW-0813">Transport</keyword>
<dbReference type="Pfam" id="PF12624">
    <property type="entry name" value="VPS13_N"/>
    <property type="match status" value="2"/>
</dbReference>
<evidence type="ECO:0000259" key="3">
    <source>
        <dbReference type="Pfam" id="PF12624"/>
    </source>
</evidence>
<accession>G3HU73</accession>
<dbReference type="AlphaFoldDB" id="G3HU73"/>
<organism evidence="4 5">
    <name type="scientific">Cricetulus griseus</name>
    <name type="common">Chinese hamster</name>
    <name type="synonym">Cricetulus barabensis griseus</name>
    <dbReference type="NCBI Taxonomy" id="10029"/>
    <lineage>
        <taxon>Eukaryota</taxon>
        <taxon>Metazoa</taxon>
        <taxon>Chordata</taxon>
        <taxon>Craniata</taxon>
        <taxon>Vertebrata</taxon>
        <taxon>Euteleostomi</taxon>
        <taxon>Mammalia</taxon>
        <taxon>Eutheria</taxon>
        <taxon>Euarchontoglires</taxon>
        <taxon>Glires</taxon>
        <taxon>Rodentia</taxon>
        <taxon>Myomorpha</taxon>
        <taxon>Muroidea</taxon>
        <taxon>Cricetidae</taxon>
        <taxon>Cricetinae</taxon>
        <taxon>Cricetulus</taxon>
    </lineage>
</organism>
<dbReference type="EMBL" id="JH000727">
    <property type="protein sequence ID" value="EGW05838.1"/>
    <property type="molecule type" value="Genomic_DNA"/>
</dbReference>
<dbReference type="InterPro" id="IPR039782">
    <property type="entry name" value="VPS13B"/>
</dbReference>
<protein>
    <submittedName>
        <fullName evidence="4">Vacuolar protein sorting-associated protein 13B</fullName>
    </submittedName>
</protein>
<feature type="domain" description="Chorein N-terminal" evidence="3">
    <location>
        <begin position="3"/>
        <end position="240"/>
    </location>
</feature>
<dbReference type="Proteomes" id="UP000001075">
    <property type="component" value="Unassembled WGS sequence"/>
</dbReference>
<evidence type="ECO:0000256" key="2">
    <source>
        <dbReference type="SAM" id="MobiDB-lite"/>
    </source>
</evidence>
<gene>
    <name evidence="4" type="ORF">I79_014481</name>
</gene>
<evidence type="ECO:0000256" key="1">
    <source>
        <dbReference type="ARBA" id="ARBA00022448"/>
    </source>
</evidence>
<reference evidence="5" key="1">
    <citation type="journal article" date="2011" name="Nat. Biotechnol.">
        <title>The genomic sequence of the Chinese hamster ovary (CHO)-K1 cell line.</title>
        <authorList>
            <person name="Xu X."/>
            <person name="Nagarajan H."/>
            <person name="Lewis N.E."/>
            <person name="Pan S."/>
            <person name="Cai Z."/>
            <person name="Liu X."/>
            <person name="Chen W."/>
            <person name="Xie M."/>
            <person name="Wang W."/>
            <person name="Hammond S."/>
            <person name="Andersen M.R."/>
            <person name="Neff N."/>
            <person name="Passarelli B."/>
            <person name="Koh W."/>
            <person name="Fan H.C."/>
            <person name="Wang J."/>
            <person name="Gui Y."/>
            <person name="Lee K.H."/>
            <person name="Betenbaugh M.J."/>
            <person name="Quake S.R."/>
            <person name="Famili I."/>
            <person name="Palsson B.O."/>
            <person name="Wang J."/>
        </authorList>
    </citation>
    <scope>NUCLEOTIDE SEQUENCE [LARGE SCALE GENOMIC DNA]</scope>
    <source>
        <strain evidence="5">CHO K1 cell line</strain>
    </source>
</reference>
<dbReference type="PANTHER" id="PTHR12517">
    <property type="entry name" value="VACUOLAR PROTEIN SORTING-ASSOCIATED PROTEIN 13B"/>
    <property type="match status" value="1"/>
</dbReference>
<evidence type="ECO:0000313" key="4">
    <source>
        <dbReference type="EMBL" id="EGW05838.1"/>
    </source>
</evidence>
<dbReference type="InParanoid" id="G3HU73"/>
<dbReference type="PANTHER" id="PTHR12517:SF0">
    <property type="entry name" value="INTERMEMBRANE LIPID TRANSFER PROTEIN VPS13B"/>
    <property type="match status" value="1"/>
</dbReference>
<sequence length="617" mass="67864">MVVCALEHEYEPYSGLKPESKDEKEMVPSPEELAALEEYIPTRHTSVTVLRCTCTIFMAEFNLLDRLLPVIMGGKNSSNFTNAANFQSLRPLPSIQIVVDKINLEHSVPMYAEQLAHVVSSLSQPSDNLLHYCYVHCYLKVFGFQAGLTSLSHGGSYFSPVPIIPSFSTALYGKLLKLPALWTKRSQTVVTEGIFELPNLTIQATRAQTVLLQAIYQSWSHIGNAASSTVNEALMSEAFQTPGDNGKEKLIPLLQGPSDTRDLHSTKWLNESRKPESLLAPDLVAFTVQLVISVRGIAVILKSFVLGAVFLCSVQGLAVNIDPVLYTWVIYQPQKRTSRHMQQPVVSVPLVPSVNRRKDEELSAGSAPLAKQQSYQASEYASSPVKTKTVTESRPLSVPVKAMLHIHEGCRHPEERMKEFIGILWNAVKSLTLQVQLFYELVDTMSKVWNRIQKRGNLGSSSVYPETMAGPVPSSPVRSSVGTALPDTSTCSPSADIVTTTEGDSVQAGDDSPFSDSVTLEQTTSSIGGSSGRVSLWMQWVLPKLTVKLFAPDTGNKGTEVCMVSELEDLSASIDVQDVYTKVKCKIESFNVDHYQSRCTKTMTESTIDMSGWCLLC</sequence>
<dbReference type="eggNOG" id="KOG1809">
    <property type="taxonomic scope" value="Eukaryota"/>
</dbReference>
<feature type="domain" description="Chorein N-terminal" evidence="3">
    <location>
        <begin position="434"/>
        <end position="598"/>
    </location>
</feature>
<dbReference type="InterPro" id="IPR026854">
    <property type="entry name" value="VPS13_N"/>
</dbReference>
<feature type="compositionally biased region" description="Polar residues" evidence="2">
    <location>
        <begin position="486"/>
        <end position="495"/>
    </location>
</feature>
<feature type="region of interest" description="Disordered" evidence="2">
    <location>
        <begin position="464"/>
        <end position="495"/>
    </location>
</feature>
<dbReference type="STRING" id="10029.G3HU73"/>
<feature type="compositionally biased region" description="Low complexity" evidence="2">
    <location>
        <begin position="471"/>
        <end position="481"/>
    </location>
</feature>